<protein>
    <recommendedName>
        <fullName evidence="3">Lipoprotein</fullName>
    </recommendedName>
</protein>
<dbReference type="EMBL" id="DPRK01000128">
    <property type="protein sequence ID" value="HCY81536.1"/>
    <property type="molecule type" value="Genomic_DNA"/>
</dbReference>
<accession>A0A3D6BQJ4</accession>
<dbReference type="Proteomes" id="UP000263268">
    <property type="component" value="Unassembled WGS sequence"/>
</dbReference>
<reference evidence="1 2" key="1">
    <citation type="journal article" date="2018" name="Nat. Biotechnol.">
        <title>A standardized bacterial taxonomy based on genome phylogeny substantially revises the tree of life.</title>
        <authorList>
            <person name="Parks D.H."/>
            <person name="Chuvochina M."/>
            <person name="Waite D.W."/>
            <person name="Rinke C."/>
            <person name="Skarshewski A."/>
            <person name="Chaumeil P.A."/>
            <person name="Hugenholtz P."/>
        </authorList>
    </citation>
    <scope>NUCLEOTIDE SEQUENCE [LARGE SCALE GENOMIC DNA]</scope>
    <source>
        <strain evidence="1">UBA10227</strain>
    </source>
</reference>
<gene>
    <name evidence="1" type="ORF">DHV22_08030</name>
</gene>
<name>A0A3D6BQJ4_9FLAO</name>
<evidence type="ECO:0000313" key="1">
    <source>
        <dbReference type="EMBL" id="HCY81536.1"/>
    </source>
</evidence>
<sequence length="156" mass="17940">MRLITLFIILLFAGCKTTKPTIVEKKVKETIIETVHDTIFEIKADSSYYKAYITCINNKPVISQPKARSGTKLKEPNVNLKDSTLTVDCEAEAQKLFAKWKSREIRNDTVIEIPVFIDKEFTFFQKVQLWLGRIFLAIILLATGFYLLKTYTKIGL</sequence>
<proteinExistence type="predicted"/>
<dbReference type="PROSITE" id="PS51257">
    <property type="entry name" value="PROKAR_LIPOPROTEIN"/>
    <property type="match status" value="1"/>
</dbReference>
<organism evidence="1 2">
    <name type="scientific">Xanthomarina gelatinilytica</name>
    <dbReference type="NCBI Taxonomy" id="1137281"/>
    <lineage>
        <taxon>Bacteria</taxon>
        <taxon>Pseudomonadati</taxon>
        <taxon>Bacteroidota</taxon>
        <taxon>Flavobacteriia</taxon>
        <taxon>Flavobacteriales</taxon>
        <taxon>Flavobacteriaceae</taxon>
        <taxon>Xanthomarina</taxon>
    </lineage>
</organism>
<evidence type="ECO:0000313" key="2">
    <source>
        <dbReference type="Proteomes" id="UP000263268"/>
    </source>
</evidence>
<comment type="caution">
    <text evidence="1">The sequence shown here is derived from an EMBL/GenBank/DDBJ whole genome shotgun (WGS) entry which is preliminary data.</text>
</comment>
<evidence type="ECO:0008006" key="3">
    <source>
        <dbReference type="Google" id="ProtNLM"/>
    </source>
</evidence>
<dbReference type="AlphaFoldDB" id="A0A3D6BQJ4"/>